<evidence type="ECO:0000313" key="4">
    <source>
        <dbReference type="Proteomes" id="UP001596147"/>
    </source>
</evidence>
<evidence type="ECO:0000256" key="1">
    <source>
        <dbReference type="ARBA" id="ARBA00022729"/>
    </source>
</evidence>
<dbReference type="InterPro" id="IPR029050">
    <property type="entry name" value="Immunoprotect_excell_Ig-like"/>
</dbReference>
<feature type="domain" description="DUF4352" evidence="2">
    <location>
        <begin position="86"/>
        <end position="190"/>
    </location>
</feature>
<evidence type="ECO:0000313" key="3">
    <source>
        <dbReference type="EMBL" id="MFC5463456.1"/>
    </source>
</evidence>
<dbReference type="Proteomes" id="UP001596147">
    <property type="component" value="Unassembled WGS sequence"/>
</dbReference>
<comment type="caution">
    <text evidence="3">The sequence shown here is derived from an EMBL/GenBank/DDBJ whole genome shotgun (WGS) entry which is preliminary data.</text>
</comment>
<sequence>MSNIGGIELKKVFGILVLFSMVLFGCSDEASNSKKDGEKEQELEKEVVQEKNTFISGKEGQSTQEIKVGESAFFIFPKTDFTEERKVEFIVHGIDYVDGEKNVDYSLLSTHDYLILDFEVKNIGEDKITSNDYPRLVLHNSSGQEVNTDIRRNKNSDYYFTMPDLIPGGHSRGLAIYELKDGEEIAEILFRTTGRFVDFDLNIPFKLDISNLNALASEEITNLYEQLELLREEHLTSRFSNLDGEEISGSVISIQKSSLENYNLIMEPADIKVGSLNRDKYFAEFIRDENNRIIGVRFTKQ</sequence>
<name>A0ABW0LG66_9BACI</name>
<keyword evidence="4" id="KW-1185">Reference proteome</keyword>
<proteinExistence type="predicted"/>
<evidence type="ECO:0000259" key="2">
    <source>
        <dbReference type="Pfam" id="PF11611"/>
    </source>
</evidence>
<keyword evidence="1" id="KW-0732">Signal</keyword>
<gene>
    <name evidence="3" type="ORF">ACFPM4_01675</name>
</gene>
<dbReference type="EMBL" id="JBHSMC010000001">
    <property type="protein sequence ID" value="MFC5463456.1"/>
    <property type="molecule type" value="Genomic_DNA"/>
</dbReference>
<dbReference type="InterPro" id="IPR029051">
    <property type="entry name" value="DUF4352"/>
</dbReference>
<protein>
    <submittedName>
        <fullName evidence="3">DUF4352 domain-containing protein</fullName>
    </submittedName>
</protein>
<dbReference type="Gene3D" id="2.60.40.1240">
    <property type="match status" value="1"/>
</dbReference>
<organism evidence="3 4">
    <name type="scientific">Lederbergia graminis</name>
    <dbReference type="NCBI Taxonomy" id="735518"/>
    <lineage>
        <taxon>Bacteria</taxon>
        <taxon>Bacillati</taxon>
        <taxon>Bacillota</taxon>
        <taxon>Bacilli</taxon>
        <taxon>Bacillales</taxon>
        <taxon>Bacillaceae</taxon>
        <taxon>Lederbergia</taxon>
    </lineage>
</organism>
<dbReference type="Pfam" id="PF11611">
    <property type="entry name" value="DUF4352"/>
    <property type="match status" value="1"/>
</dbReference>
<accession>A0ABW0LG66</accession>
<dbReference type="RefSeq" id="WP_382346959.1">
    <property type="nucleotide sequence ID" value="NZ_JBHSMC010000001.1"/>
</dbReference>
<reference evidence="4" key="1">
    <citation type="journal article" date="2019" name="Int. J. Syst. Evol. Microbiol.">
        <title>The Global Catalogue of Microorganisms (GCM) 10K type strain sequencing project: providing services to taxonomists for standard genome sequencing and annotation.</title>
        <authorList>
            <consortium name="The Broad Institute Genomics Platform"/>
            <consortium name="The Broad Institute Genome Sequencing Center for Infectious Disease"/>
            <person name="Wu L."/>
            <person name="Ma J."/>
        </authorList>
    </citation>
    <scope>NUCLEOTIDE SEQUENCE [LARGE SCALE GENOMIC DNA]</scope>
    <source>
        <strain evidence="4">CGMCC 1.12237</strain>
    </source>
</reference>